<dbReference type="AlphaFoldDB" id="A0A412TXX6"/>
<comment type="similarity">
    <text evidence="1">Belongs to the sigma-70 factor family. ECF subfamily.</text>
</comment>
<dbReference type="GO" id="GO:0006352">
    <property type="term" value="P:DNA-templated transcription initiation"/>
    <property type="evidence" value="ECO:0007669"/>
    <property type="project" value="InterPro"/>
</dbReference>
<dbReference type="InterPro" id="IPR014284">
    <property type="entry name" value="RNA_pol_sigma-70_dom"/>
</dbReference>
<dbReference type="InterPro" id="IPR014327">
    <property type="entry name" value="RNA_pol_sigma70_bacteroid"/>
</dbReference>
<sequence>MIVKRYFLYLSPMNDFGNIDPDLQLFEAVRKSDRNAFEQLFQKYYTDLCHYAWTYLDEKSETEDAVQDVFIYIWNNRETIRLQESFRGYLFSAIKHRVLNILKHQLVERTHSRLLSEYWDDLLKSGYSEEEQTQLEQIQHILQSLPQQCRIVFMKSCLEGKKYLEIAEELRISVNTVKSHISKAYREIRGKIAVLKNSNLLLLIACATYKEMK</sequence>
<feature type="domain" description="RNA polymerase sigma-70 region 2" evidence="5">
    <location>
        <begin position="40"/>
        <end position="104"/>
    </location>
</feature>
<dbReference type="InterPro" id="IPR039425">
    <property type="entry name" value="RNA_pol_sigma-70-like"/>
</dbReference>
<dbReference type="GO" id="GO:0016987">
    <property type="term" value="F:sigma factor activity"/>
    <property type="evidence" value="ECO:0007669"/>
    <property type="project" value="UniProtKB-KW"/>
</dbReference>
<dbReference type="InterPro" id="IPR013325">
    <property type="entry name" value="RNA_pol_sigma_r2"/>
</dbReference>
<accession>A0A412TXX6</accession>
<dbReference type="NCBIfam" id="TIGR02937">
    <property type="entry name" value="sigma70-ECF"/>
    <property type="match status" value="1"/>
</dbReference>
<proteinExistence type="inferred from homology"/>
<evidence type="ECO:0000256" key="3">
    <source>
        <dbReference type="ARBA" id="ARBA00023082"/>
    </source>
</evidence>
<evidence type="ECO:0000259" key="5">
    <source>
        <dbReference type="Pfam" id="PF04542"/>
    </source>
</evidence>
<dbReference type="Gene3D" id="1.10.1740.10">
    <property type="match status" value="1"/>
</dbReference>
<evidence type="ECO:0000259" key="6">
    <source>
        <dbReference type="Pfam" id="PF08281"/>
    </source>
</evidence>
<dbReference type="PANTHER" id="PTHR43133">
    <property type="entry name" value="RNA POLYMERASE ECF-TYPE SIGMA FACTO"/>
    <property type="match status" value="1"/>
</dbReference>
<dbReference type="PANTHER" id="PTHR43133:SF46">
    <property type="entry name" value="RNA POLYMERASE SIGMA-70 FACTOR ECF SUBFAMILY"/>
    <property type="match status" value="1"/>
</dbReference>
<dbReference type="SUPFAM" id="SSF88659">
    <property type="entry name" value="Sigma3 and sigma4 domains of RNA polymerase sigma factors"/>
    <property type="match status" value="1"/>
</dbReference>
<dbReference type="InterPro" id="IPR013324">
    <property type="entry name" value="RNA_pol_sigma_r3/r4-like"/>
</dbReference>
<dbReference type="Proteomes" id="UP000284243">
    <property type="component" value="Unassembled WGS sequence"/>
</dbReference>
<keyword evidence="3" id="KW-0731">Sigma factor</keyword>
<dbReference type="NCBIfam" id="TIGR02985">
    <property type="entry name" value="Sig70_bacteroi1"/>
    <property type="match status" value="1"/>
</dbReference>
<evidence type="ECO:0000313" key="7">
    <source>
        <dbReference type="EMBL" id="RGU58632.1"/>
    </source>
</evidence>
<comment type="caution">
    <text evidence="7">The sequence shown here is derived from an EMBL/GenBank/DDBJ whole genome shotgun (WGS) entry which is preliminary data.</text>
</comment>
<dbReference type="Pfam" id="PF08281">
    <property type="entry name" value="Sigma70_r4_2"/>
    <property type="match status" value="1"/>
</dbReference>
<evidence type="ECO:0000256" key="1">
    <source>
        <dbReference type="ARBA" id="ARBA00010641"/>
    </source>
</evidence>
<keyword evidence="2" id="KW-0805">Transcription regulation</keyword>
<organism evidence="7 8">
    <name type="scientific">Odoribacter splanchnicus</name>
    <dbReference type="NCBI Taxonomy" id="28118"/>
    <lineage>
        <taxon>Bacteria</taxon>
        <taxon>Pseudomonadati</taxon>
        <taxon>Bacteroidota</taxon>
        <taxon>Bacteroidia</taxon>
        <taxon>Bacteroidales</taxon>
        <taxon>Odoribacteraceae</taxon>
        <taxon>Odoribacter</taxon>
    </lineage>
</organism>
<dbReference type="Pfam" id="PF04542">
    <property type="entry name" value="Sigma70_r2"/>
    <property type="match status" value="1"/>
</dbReference>
<dbReference type="InterPro" id="IPR013249">
    <property type="entry name" value="RNA_pol_sigma70_r4_t2"/>
</dbReference>
<dbReference type="EMBL" id="QRYC01000002">
    <property type="protein sequence ID" value="RGU58632.1"/>
    <property type="molecule type" value="Genomic_DNA"/>
</dbReference>
<dbReference type="SUPFAM" id="SSF88946">
    <property type="entry name" value="Sigma2 domain of RNA polymerase sigma factors"/>
    <property type="match status" value="1"/>
</dbReference>
<dbReference type="GO" id="GO:0003677">
    <property type="term" value="F:DNA binding"/>
    <property type="evidence" value="ECO:0007669"/>
    <property type="project" value="InterPro"/>
</dbReference>
<dbReference type="Gene3D" id="1.10.10.10">
    <property type="entry name" value="Winged helix-like DNA-binding domain superfamily/Winged helix DNA-binding domain"/>
    <property type="match status" value="1"/>
</dbReference>
<dbReference type="InterPro" id="IPR036388">
    <property type="entry name" value="WH-like_DNA-bd_sf"/>
</dbReference>
<evidence type="ECO:0000256" key="4">
    <source>
        <dbReference type="ARBA" id="ARBA00023163"/>
    </source>
</evidence>
<evidence type="ECO:0000256" key="2">
    <source>
        <dbReference type="ARBA" id="ARBA00023015"/>
    </source>
</evidence>
<keyword evidence="4" id="KW-0804">Transcription</keyword>
<protein>
    <submittedName>
        <fullName evidence="7">RNA polymerase sigma-70 factor</fullName>
    </submittedName>
</protein>
<gene>
    <name evidence="7" type="ORF">DWW57_02675</name>
</gene>
<reference evidence="7 8" key="1">
    <citation type="submission" date="2018-08" db="EMBL/GenBank/DDBJ databases">
        <title>A genome reference for cultivated species of the human gut microbiota.</title>
        <authorList>
            <person name="Zou Y."/>
            <person name="Xue W."/>
            <person name="Luo G."/>
        </authorList>
    </citation>
    <scope>NUCLEOTIDE SEQUENCE [LARGE SCALE GENOMIC DNA]</scope>
    <source>
        <strain evidence="7 8">AF16-14</strain>
    </source>
</reference>
<evidence type="ECO:0000313" key="8">
    <source>
        <dbReference type="Proteomes" id="UP000284243"/>
    </source>
</evidence>
<name>A0A412TXX6_9BACT</name>
<feature type="domain" description="RNA polymerase sigma factor 70 region 4 type 2" evidence="6">
    <location>
        <begin position="136"/>
        <end position="187"/>
    </location>
</feature>
<dbReference type="InterPro" id="IPR007627">
    <property type="entry name" value="RNA_pol_sigma70_r2"/>
</dbReference>